<evidence type="ECO:0000313" key="2">
    <source>
        <dbReference type="Proteomes" id="UP000594262"/>
    </source>
</evidence>
<dbReference type="EnsemblMetazoa" id="CLYHEMT012434.1">
    <property type="protein sequence ID" value="CLYHEMP012434.1"/>
    <property type="gene ID" value="CLYHEMG012434"/>
</dbReference>
<keyword evidence="2" id="KW-1185">Reference proteome</keyword>
<dbReference type="AlphaFoldDB" id="A0A7M5WMZ5"/>
<accession>A0A7M5WMZ5</accession>
<proteinExistence type="predicted"/>
<protein>
    <submittedName>
        <fullName evidence="1">Uncharacterized protein</fullName>
    </submittedName>
</protein>
<dbReference type="Proteomes" id="UP000594262">
    <property type="component" value="Unplaced"/>
</dbReference>
<dbReference type="Gene3D" id="3.90.70.120">
    <property type="match status" value="1"/>
</dbReference>
<sequence length="130" mass="14741">MFGPCTDKQSAAITLFSVCWTKVRNINIWKDHDLDYILHKGDMIFKETGISHALHVNELPQQVNVENIVFDVTIVSQVDGHIENISDSDDSSEVNIFLDENLFFSEKVTGAIIFFNGPCVSILKERVKVR</sequence>
<organism evidence="1 2">
    <name type="scientific">Clytia hemisphaerica</name>
    <dbReference type="NCBI Taxonomy" id="252671"/>
    <lineage>
        <taxon>Eukaryota</taxon>
        <taxon>Metazoa</taxon>
        <taxon>Cnidaria</taxon>
        <taxon>Hydrozoa</taxon>
        <taxon>Hydroidolina</taxon>
        <taxon>Leptothecata</taxon>
        <taxon>Obeliida</taxon>
        <taxon>Clytiidae</taxon>
        <taxon>Clytia</taxon>
    </lineage>
</organism>
<evidence type="ECO:0000313" key="1">
    <source>
        <dbReference type="EnsemblMetazoa" id="CLYHEMP012434.1"/>
    </source>
</evidence>
<name>A0A7M5WMZ5_9CNID</name>
<reference evidence="1" key="1">
    <citation type="submission" date="2021-01" db="UniProtKB">
        <authorList>
            <consortium name="EnsemblMetazoa"/>
        </authorList>
    </citation>
    <scope>IDENTIFICATION</scope>
</reference>